<dbReference type="InterPro" id="IPR000742">
    <property type="entry name" value="EGF"/>
</dbReference>
<keyword evidence="4" id="KW-0472">Membrane</keyword>
<feature type="transmembrane region" description="Helical" evidence="4">
    <location>
        <begin position="1201"/>
        <end position="1224"/>
    </location>
</feature>
<organism evidence="7 8">
    <name type="scientific">Adineta ricciae</name>
    <name type="common">Rotifer</name>
    <dbReference type="NCBI Taxonomy" id="249248"/>
    <lineage>
        <taxon>Eukaryota</taxon>
        <taxon>Metazoa</taxon>
        <taxon>Spiralia</taxon>
        <taxon>Gnathifera</taxon>
        <taxon>Rotifera</taxon>
        <taxon>Eurotatoria</taxon>
        <taxon>Bdelloidea</taxon>
        <taxon>Adinetida</taxon>
        <taxon>Adinetidae</taxon>
        <taxon>Adineta</taxon>
    </lineage>
</organism>
<dbReference type="PROSITE" id="PS01186">
    <property type="entry name" value="EGF_2"/>
    <property type="match status" value="1"/>
</dbReference>
<dbReference type="SMART" id="SM00181">
    <property type="entry name" value="EGF"/>
    <property type="match status" value="5"/>
</dbReference>
<evidence type="ECO:0000256" key="4">
    <source>
        <dbReference type="SAM" id="Phobius"/>
    </source>
</evidence>
<feature type="disulfide bond" evidence="2">
    <location>
        <begin position="905"/>
        <end position="915"/>
    </location>
</feature>
<dbReference type="Proteomes" id="UP000663828">
    <property type="component" value="Unassembled WGS sequence"/>
</dbReference>
<dbReference type="EMBL" id="CAJNOJ010000867">
    <property type="protein sequence ID" value="CAF1530044.1"/>
    <property type="molecule type" value="Genomic_DNA"/>
</dbReference>
<feature type="domain" description="EGF-like" evidence="5">
    <location>
        <begin position="901"/>
        <end position="943"/>
    </location>
</feature>
<comment type="caution">
    <text evidence="7">The sequence shown here is derived from an EMBL/GenBank/DDBJ whole genome shotgun (WGS) entry which is preliminary data.</text>
</comment>
<keyword evidence="4" id="KW-0812">Transmembrane</keyword>
<evidence type="ECO:0000259" key="5">
    <source>
        <dbReference type="PROSITE" id="PS50026"/>
    </source>
</evidence>
<dbReference type="PROSITE" id="PS00022">
    <property type="entry name" value="EGF_1"/>
    <property type="match status" value="5"/>
</dbReference>
<dbReference type="InterPro" id="IPR036055">
    <property type="entry name" value="LDL_receptor-like_sf"/>
</dbReference>
<dbReference type="Gene3D" id="1.20.1070.10">
    <property type="entry name" value="Rhodopsin 7-helix transmembrane proteins"/>
    <property type="match status" value="1"/>
</dbReference>
<dbReference type="OrthoDB" id="283575at2759"/>
<gene>
    <name evidence="6" type="ORF">EDS130_LOCUS44499</name>
    <name evidence="7" type="ORF">XAT740_LOCUS49093</name>
</gene>
<evidence type="ECO:0000313" key="8">
    <source>
        <dbReference type="Proteomes" id="UP000663828"/>
    </source>
</evidence>
<dbReference type="SMART" id="SM00192">
    <property type="entry name" value="LDLa"/>
    <property type="match status" value="3"/>
</dbReference>
<dbReference type="SUPFAM" id="SSF57424">
    <property type="entry name" value="LDL receptor-like module"/>
    <property type="match status" value="1"/>
</dbReference>
<feature type="disulfide bond" evidence="2">
    <location>
        <begin position="976"/>
        <end position="985"/>
    </location>
</feature>
<feature type="disulfide bond" evidence="3">
    <location>
        <begin position="406"/>
        <end position="418"/>
    </location>
</feature>
<dbReference type="PROSITE" id="PS50068">
    <property type="entry name" value="LDLRA_2"/>
    <property type="match status" value="1"/>
</dbReference>
<dbReference type="PRINTS" id="PR00261">
    <property type="entry name" value="LDLRECEPTOR"/>
</dbReference>
<dbReference type="PANTHER" id="PTHR24044:SF420">
    <property type="entry name" value="DELTA AND NOTCH-LIKE EPIDERMAL GROWTH FACTOR-RELATED RECEPTOR ISOFORM X1"/>
    <property type="match status" value="1"/>
</dbReference>
<dbReference type="InterPro" id="IPR050906">
    <property type="entry name" value="Notch_signaling"/>
</dbReference>
<reference evidence="7" key="1">
    <citation type="submission" date="2021-02" db="EMBL/GenBank/DDBJ databases">
        <authorList>
            <person name="Nowell W R."/>
        </authorList>
    </citation>
    <scope>NUCLEOTIDE SEQUENCE</scope>
</reference>
<dbReference type="InterPro" id="IPR002172">
    <property type="entry name" value="LDrepeatLR_classA_rpt"/>
</dbReference>
<dbReference type="Gene3D" id="4.10.400.10">
    <property type="entry name" value="Low-density Lipoprotein Receptor"/>
    <property type="match status" value="1"/>
</dbReference>
<comment type="caution">
    <text evidence="2">Lacks conserved residue(s) required for the propagation of feature annotation.</text>
</comment>
<dbReference type="GO" id="GO:0005112">
    <property type="term" value="F:Notch binding"/>
    <property type="evidence" value="ECO:0007669"/>
    <property type="project" value="TreeGrafter"/>
</dbReference>
<dbReference type="EMBL" id="CAJNOR010007190">
    <property type="protein sequence ID" value="CAF1612533.1"/>
    <property type="molecule type" value="Genomic_DNA"/>
</dbReference>
<name>A0A816BM55_ADIRI</name>
<dbReference type="Proteomes" id="UP000663852">
    <property type="component" value="Unassembled WGS sequence"/>
</dbReference>
<feature type="transmembrane region" description="Helical" evidence="4">
    <location>
        <begin position="1236"/>
        <end position="1261"/>
    </location>
</feature>
<accession>A0A816BM55</accession>
<dbReference type="CDD" id="cd00054">
    <property type="entry name" value="EGF_CA"/>
    <property type="match status" value="1"/>
</dbReference>
<keyword evidence="1 2" id="KW-1015">Disulfide bond</keyword>
<protein>
    <recommendedName>
        <fullName evidence="5">EGF-like domain-containing protein</fullName>
    </recommendedName>
</protein>
<keyword evidence="4" id="KW-1133">Transmembrane helix</keyword>
<dbReference type="SUPFAM" id="SSF57196">
    <property type="entry name" value="EGF/Laminin"/>
    <property type="match status" value="3"/>
</dbReference>
<dbReference type="PANTHER" id="PTHR24044">
    <property type="entry name" value="NOTCH LIGAND FAMILY MEMBER"/>
    <property type="match status" value="1"/>
</dbReference>
<evidence type="ECO:0000256" key="1">
    <source>
        <dbReference type="ARBA" id="ARBA00023157"/>
    </source>
</evidence>
<feature type="domain" description="EGF-like" evidence="5">
    <location>
        <begin position="860"/>
        <end position="899"/>
    </location>
</feature>
<keyword evidence="2" id="KW-0245">EGF-like domain</keyword>
<dbReference type="PROSITE" id="PS50026">
    <property type="entry name" value="EGF_3"/>
    <property type="match status" value="3"/>
</dbReference>
<evidence type="ECO:0000313" key="6">
    <source>
        <dbReference type="EMBL" id="CAF1530044.1"/>
    </source>
</evidence>
<keyword evidence="8" id="KW-1185">Reference proteome</keyword>
<evidence type="ECO:0000313" key="7">
    <source>
        <dbReference type="EMBL" id="CAF1612533.1"/>
    </source>
</evidence>
<evidence type="ECO:0000256" key="2">
    <source>
        <dbReference type="PROSITE-ProRule" id="PRU00076"/>
    </source>
</evidence>
<feature type="disulfide bond" evidence="2">
    <location>
        <begin position="933"/>
        <end position="942"/>
    </location>
</feature>
<dbReference type="CDD" id="cd00112">
    <property type="entry name" value="LDLa"/>
    <property type="match status" value="1"/>
</dbReference>
<sequence>MDWSDEITYSRSDFCPHEPLTVKCDDHKCPSKKWSCGDGQCIFSMHRLVYQTLHPKDTFCFSMREYNHICETAIDRSLWTRSDGHCMDKGFLDRSLVLSSSEQKCLYLIRCALSKGAEAQCPCNGPNCAGLMEDVCDRRIYHYPERGIIRPWLVHLYDWERSLDSSEPTLVVVSGGLRCRGFYANVTAKTESMTVYQAGRLYKHVVELMVCHDVPLKQRDETSKFQYSATCWNDSVTFNGLPYAFQDVCPGTSICFSQYRIGDGYSDCVNDESQYLLANSYCGRIQKHRFRCSPQQMTCFPVEQFDLVGTVTSCTNYHDRFLNGDGRPVAEIVCRENEEDNECQLIRYYVGNSSVANSTFKNDTVERRNAEYYPTAIPFQYHCDTFWDEGSPHADENSAACQQWLCEENQFRCRTGQCIELSWVCDGQWDCSDASDEFGLHEHWSDHNDRLENLDQRKQICEQNHAKLPFSHFCNFDYQYPCYRASVPDPLNIYTYRPCINLTQIGDGVEDCYGGIDEKNTLEDCHGFMLGYSLRCGNRCSLAVEACEEHTDCATSLLCSYQSRNQSWCSKHKDVVCLDGTCADNSRCDGKYQCRYGEDEHWCSSYASFDEKIIYRLSKYQYRHQHSFLINLLPFPTKSIHHVHVTKNTSSSSTTNPQLSRRYPFESDQLTHATSVPPFGETTSQFHPRLLYVCNRGFPFFIRATDDYYCVCPPTYYGKRCEFFSDRLSVVTHLDLTTLPGTFITRWIKVLATLHYEETVVDHHLFHVNPSLEASKYVKQRFHLLYSRSNNSLEQKQWRYFNRTNIIHHQPYFIHFVVFSWSANQTDELGSFRYPIYFDFLPVFRLATVLKFPSWFSNSSLDPCAKGPCKSEFLCKPIFNRNQSFYCVCKPGYSGALCEKFDLQCTSYCSAEAICRPNSRGLIDGSARPLCICPPARMGPRCYLRNEACSSNPCRANGTCHLTYDLSGENPIICQCTQQFYGDRCQYEKVSIRIAINASISAAASVIQFHDIFAKSLSFVARHQEVVRGVPDVIRYHHGQQIAPAIALLKVYQDAADITYFVLYFQPNATIINITATPEECPYALNLLPKDEIVHTRTVFAYHHICRNNISRFCFYDLNYFCFCQPEHKRARCFGHNPSTDRCDSCLSDGKCIKGSLQLSNDFVCLCRSCHQGRQCEFNSQLFSRTVDSLLSTDLMVVQSIYTGLVIIMFSFGLFTNFCSFVTFKRVEPRKLGVGNYLLAVTVLNQFSLLCLLFKFIQILLASVQLSNGTSCKVVSYLLSVCTRSTYWLTSWIAVDRLLLVLFPAGILLKRPRLAIYSSLITLVGLLAMHVHEIYVYRIIRDPDLSVSLCVIDIDRDVILNYNRVNTFIHHMLPFSGRKLPQAKQRFGNY</sequence>
<feature type="disulfide bond" evidence="3">
    <location>
        <begin position="413"/>
        <end position="431"/>
    </location>
</feature>
<feature type="domain" description="EGF-like" evidence="5">
    <location>
        <begin position="945"/>
        <end position="986"/>
    </location>
</feature>
<proteinExistence type="predicted"/>
<dbReference type="SUPFAM" id="SSF81321">
    <property type="entry name" value="Family A G protein-coupled receptor-like"/>
    <property type="match status" value="1"/>
</dbReference>
<dbReference type="Gene3D" id="2.10.25.10">
    <property type="entry name" value="Laminin"/>
    <property type="match status" value="3"/>
</dbReference>
<feature type="transmembrane region" description="Helical" evidence="4">
    <location>
        <begin position="1287"/>
        <end position="1309"/>
    </location>
</feature>
<feature type="transmembrane region" description="Helical" evidence="4">
    <location>
        <begin position="1316"/>
        <end position="1337"/>
    </location>
</feature>
<dbReference type="Pfam" id="PF00057">
    <property type="entry name" value="Ldl_recept_a"/>
    <property type="match status" value="1"/>
</dbReference>
<feature type="disulfide bond" evidence="2">
    <location>
        <begin position="889"/>
        <end position="898"/>
    </location>
</feature>
<evidence type="ECO:0000256" key="3">
    <source>
        <dbReference type="PROSITE-ProRule" id="PRU00124"/>
    </source>
</evidence>